<proteinExistence type="predicted"/>
<protein>
    <submittedName>
        <fullName evidence="1">DUF3349 domain-containing protein</fullName>
    </submittedName>
</protein>
<dbReference type="Pfam" id="PF11829">
    <property type="entry name" value="DUF3349"/>
    <property type="match status" value="1"/>
</dbReference>
<name>A0ABP8PH18_9NOCA</name>
<accession>A0ABP8PH18</accession>
<dbReference type="RefSeq" id="WP_345349998.1">
    <property type="nucleotide sequence ID" value="NZ_BAABFB010000066.1"/>
</dbReference>
<dbReference type="InterPro" id="IPR021784">
    <property type="entry name" value="DUF3349"/>
</dbReference>
<evidence type="ECO:0000313" key="1">
    <source>
        <dbReference type="EMBL" id="GAA4486487.1"/>
    </source>
</evidence>
<reference evidence="2" key="1">
    <citation type="journal article" date="2019" name="Int. J. Syst. Evol. Microbiol.">
        <title>The Global Catalogue of Microorganisms (GCM) 10K type strain sequencing project: providing services to taxonomists for standard genome sequencing and annotation.</title>
        <authorList>
            <consortium name="The Broad Institute Genomics Platform"/>
            <consortium name="The Broad Institute Genome Sequencing Center for Infectious Disease"/>
            <person name="Wu L."/>
            <person name="Ma J."/>
        </authorList>
    </citation>
    <scope>NUCLEOTIDE SEQUENCE [LARGE SCALE GENOMIC DNA]</scope>
    <source>
        <strain evidence="2">JCM 32206</strain>
    </source>
</reference>
<dbReference type="Gene3D" id="6.10.140.2080">
    <property type="match status" value="1"/>
</dbReference>
<dbReference type="EMBL" id="BAABFB010000066">
    <property type="protein sequence ID" value="GAA4486487.1"/>
    <property type="molecule type" value="Genomic_DNA"/>
</dbReference>
<dbReference type="Proteomes" id="UP001501183">
    <property type="component" value="Unassembled WGS sequence"/>
</dbReference>
<dbReference type="Gene3D" id="1.10.10.2390">
    <property type="match status" value="1"/>
</dbReference>
<keyword evidence="2" id="KW-1185">Reference proteome</keyword>
<sequence length="109" mass="12027">MSLPPFLTSILGWLRAGYPNGVPEQDYVPLIALLRRRLSDDEVRTVTDALVDQWPSPIDRVDIGVLITKVTDEMPLESDVARVQAHLVACGWPPADTAVWGRDNPPDPA</sequence>
<gene>
    <name evidence="1" type="ORF">GCM10023094_43010</name>
</gene>
<evidence type="ECO:0000313" key="2">
    <source>
        <dbReference type="Proteomes" id="UP001501183"/>
    </source>
</evidence>
<organism evidence="1 2">
    <name type="scientific">Rhodococcus olei</name>
    <dbReference type="NCBI Taxonomy" id="2161675"/>
    <lineage>
        <taxon>Bacteria</taxon>
        <taxon>Bacillati</taxon>
        <taxon>Actinomycetota</taxon>
        <taxon>Actinomycetes</taxon>
        <taxon>Mycobacteriales</taxon>
        <taxon>Nocardiaceae</taxon>
        <taxon>Rhodococcus</taxon>
    </lineage>
</organism>
<comment type="caution">
    <text evidence="1">The sequence shown here is derived from an EMBL/GenBank/DDBJ whole genome shotgun (WGS) entry which is preliminary data.</text>
</comment>